<dbReference type="InterPro" id="IPR002725">
    <property type="entry name" value="YgjP-like_metallopeptidase"/>
</dbReference>
<reference evidence="2 3" key="1">
    <citation type="submission" date="2024-09" db="EMBL/GenBank/DDBJ databases">
        <authorList>
            <person name="Sun Q."/>
            <person name="Mori K."/>
        </authorList>
    </citation>
    <scope>NUCLEOTIDE SEQUENCE [LARGE SCALE GENOMIC DNA]</scope>
    <source>
        <strain evidence="2 3">CECT 8726</strain>
    </source>
</reference>
<gene>
    <name evidence="2" type="ORF">ACFFUT_08620</name>
</gene>
<feature type="domain" description="YgjP-like metallopeptidase" evidence="1">
    <location>
        <begin position="20"/>
        <end position="215"/>
    </location>
</feature>
<dbReference type="Pfam" id="PF01863">
    <property type="entry name" value="YgjP-like"/>
    <property type="match status" value="1"/>
</dbReference>
<sequence>MILTGDPPIEIALKRSARARRLSLRVSRLDGRVTLSLPKRVPVEEALAFAQEKEHWIRKHLEQQPKTEKVQIGGQVLFEGRLLKIVPETTRRVRAEQDALVVPDQPARTAAQIRAFLKVAARDRLQAASDHYASAVGCPYARLTLRDTRSRWGSCTAEGNLMYSWRLVMAPTEVLRYVAAHEAAHLKELNHSPAYWSVVEKIYPDYQAPRSWLRKNGGLLHQYSFTD</sequence>
<dbReference type="InterPro" id="IPR053136">
    <property type="entry name" value="UTP_pyrophosphatase-like"/>
</dbReference>
<keyword evidence="3" id="KW-1185">Reference proteome</keyword>
<dbReference type="CDD" id="cd07344">
    <property type="entry name" value="M48_yhfN_like"/>
    <property type="match status" value="1"/>
</dbReference>
<dbReference type="EMBL" id="JBHMEA010000033">
    <property type="protein sequence ID" value="MFB9231846.1"/>
    <property type="molecule type" value="Genomic_DNA"/>
</dbReference>
<organism evidence="2 3">
    <name type="scientific">Pseudohalocynthiibacter aestuariivivens</name>
    <dbReference type="NCBI Taxonomy" id="1591409"/>
    <lineage>
        <taxon>Bacteria</taxon>
        <taxon>Pseudomonadati</taxon>
        <taxon>Pseudomonadota</taxon>
        <taxon>Alphaproteobacteria</taxon>
        <taxon>Rhodobacterales</taxon>
        <taxon>Paracoccaceae</taxon>
        <taxon>Pseudohalocynthiibacter</taxon>
    </lineage>
</organism>
<dbReference type="Proteomes" id="UP001589683">
    <property type="component" value="Unassembled WGS sequence"/>
</dbReference>
<dbReference type="Gene3D" id="3.30.2010.10">
    <property type="entry name" value="Metalloproteases ('zincins'), catalytic domain"/>
    <property type="match status" value="1"/>
</dbReference>
<protein>
    <submittedName>
        <fullName evidence="2">M48 family metallopeptidase</fullName>
    </submittedName>
</protein>
<evidence type="ECO:0000259" key="1">
    <source>
        <dbReference type="Pfam" id="PF01863"/>
    </source>
</evidence>
<comment type="caution">
    <text evidence="2">The sequence shown here is derived from an EMBL/GenBank/DDBJ whole genome shotgun (WGS) entry which is preliminary data.</text>
</comment>
<evidence type="ECO:0000313" key="3">
    <source>
        <dbReference type="Proteomes" id="UP001589683"/>
    </source>
</evidence>
<proteinExistence type="predicted"/>
<dbReference type="PANTHER" id="PTHR30399">
    <property type="entry name" value="UNCHARACTERIZED PROTEIN YGJP"/>
    <property type="match status" value="1"/>
</dbReference>
<dbReference type="RefSeq" id="WP_213888712.1">
    <property type="nucleotide sequence ID" value="NZ_JAGFNU010000004.1"/>
</dbReference>
<name>A0ABV5JEF4_9RHOB</name>
<evidence type="ECO:0000313" key="2">
    <source>
        <dbReference type="EMBL" id="MFB9231846.1"/>
    </source>
</evidence>
<dbReference type="PANTHER" id="PTHR30399:SF1">
    <property type="entry name" value="UTP PYROPHOSPHATASE"/>
    <property type="match status" value="1"/>
</dbReference>
<accession>A0ABV5JEF4</accession>